<dbReference type="InterPro" id="IPR036188">
    <property type="entry name" value="FAD/NAD-bd_sf"/>
</dbReference>
<comment type="caution">
    <text evidence="3">The sequence shown here is derived from an EMBL/GenBank/DDBJ whole genome shotgun (WGS) entry which is preliminary data.</text>
</comment>
<dbReference type="GO" id="GO:0050661">
    <property type="term" value="F:NADP binding"/>
    <property type="evidence" value="ECO:0007669"/>
    <property type="project" value="InterPro"/>
</dbReference>
<dbReference type="PANTHER" id="PTHR43303">
    <property type="entry name" value="NADPH DEHYDROGENASE C23G7.10C-RELATED"/>
    <property type="match status" value="1"/>
</dbReference>
<feature type="domain" description="NADH:flavin oxidoreductase/NADH oxidase N-terminal" evidence="1">
    <location>
        <begin position="413"/>
        <end position="748"/>
    </location>
</feature>
<proteinExistence type="predicted"/>
<dbReference type="Gene3D" id="3.20.20.70">
    <property type="entry name" value="Aldolase class I"/>
    <property type="match status" value="1"/>
</dbReference>
<dbReference type="InterPro" id="IPR001155">
    <property type="entry name" value="OxRdtase_FMN_N"/>
</dbReference>
<dbReference type="InterPro" id="IPR044152">
    <property type="entry name" value="YqjM-like"/>
</dbReference>
<dbReference type="InterPro" id="IPR013785">
    <property type="entry name" value="Aldolase_TIM"/>
</dbReference>
<dbReference type="CDD" id="cd02932">
    <property type="entry name" value="OYE_YqiM_FMN"/>
    <property type="match status" value="1"/>
</dbReference>
<dbReference type="GO" id="GO:0003959">
    <property type="term" value="F:NADPH dehydrogenase activity"/>
    <property type="evidence" value="ECO:0007669"/>
    <property type="project" value="InterPro"/>
</dbReference>
<dbReference type="PANTHER" id="PTHR43303:SF3">
    <property type="entry name" value="BLR3436 PROTEIN"/>
    <property type="match status" value="1"/>
</dbReference>
<dbReference type="Proteomes" id="UP000320184">
    <property type="component" value="Unassembled WGS sequence"/>
</dbReference>
<reference evidence="3 4" key="1">
    <citation type="journal article" date="2019" name="Nat. Microbiol.">
        <title>Mediterranean grassland soil C-N compound turnover is dependent on rainfall and depth, and is mediated by genomically divergent microorganisms.</title>
        <authorList>
            <person name="Diamond S."/>
            <person name="Andeer P.F."/>
            <person name="Li Z."/>
            <person name="Crits-Christoph A."/>
            <person name="Burstein D."/>
            <person name="Anantharaman K."/>
            <person name="Lane K.R."/>
            <person name="Thomas B.C."/>
            <person name="Pan C."/>
            <person name="Northen T.R."/>
            <person name="Banfield J.F."/>
        </authorList>
    </citation>
    <scope>NUCLEOTIDE SEQUENCE [LARGE SCALE GENOMIC DNA]</scope>
    <source>
        <strain evidence="3">WS_3</strain>
    </source>
</reference>
<dbReference type="AlphaFoldDB" id="A0A538S938"/>
<name>A0A538S938_UNCEI</name>
<dbReference type="Gene3D" id="3.50.50.60">
    <property type="entry name" value="FAD/NAD(P)-binding domain"/>
    <property type="match status" value="1"/>
</dbReference>
<evidence type="ECO:0000259" key="2">
    <source>
        <dbReference type="Pfam" id="PF01494"/>
    </source>
</evidence>
<dbReference type="Pfam" id="PF01494">
    <property type="entry name" value="FAD_binding_3"/>
    <property type="match status" value="1"/>
</dbReference>
<dbReference type="EMBL" id="VBOT01000163">
    <property type="protein sequence ID" value="TMQ47894.1"/>
    <property type="molecule type" value="Genomic_DNA"/>
</dbReference>
<evidence type="ECO:0000259" key="1">
    <source>
        <dbReference type="Pfam" id="PF00724"/>
    </source>
</evidence>
<dbReference type="SUPFAM" id="SSF51395">
    <property type="entry name" value="FMN-linked oxidoreductases"/>
    <property type="match status" value="1"/>
</dbReference>
<evidence type="ECO:0000313" key="4">
    <source>
        <dbReference type="Proteomes" id="UP000320184"/>
    </source>
</evidence>
<dbReference type="GO" id="GO:0071949">
    <property type="term" value="F:FAD binding"/>
    <property type="evidence" value="ECO:0007669"/>
    <property type="project" value="InterPro"/>
</dbReference>
<protein>
    <submittedName>
        <fullName evidence="3">Bifunctional salicylyl-CoA 5-hydroxylase/oxidoreductase</fullName>
    </submittedName>
</protein>
<sequence>MGGGPAGLFFALLLKRADPRHEVVVYERNHPEDTFGFGVVFSDATEKALEHADPVVSGAMTALNHRWDDIEIHYRGSALTSTGHAFSGLSRKTLLGILAERCRAVGVKLCFQRDISDPETLRDADVVLAADGANSVVRERYREAFRPETDTRPNRFVWLGTTKPFPAFTFYFKRDEHGLWRVHAYQYEPGRSTFIVEAREETWRSAGMDRADEAGTIAFCERLCREELAGHRLISNRSVWRSFPTIRNEKWHHENVVLAGDAAHTAHFSVGSGTKLAMEDAIALVGSLVRRDRIPDALAAYEAARRPAVESLQRAAQASLQWFEDTERYMDLEPLQFAFTLLTRSLRVTHENLRLRDPAFVARVDEWFARQASARAGVPVATVPAPGAAPATGTGAPAAASVAPSTTAAPPPMFTPFRLRDMVLVNRVVVSPMCQYSAEDGTPGDWHLVHLGTRAMGGAGLVFAEMTDVSREARISPGCTGLYKPEHAPAWKRIVDFVHRHTPARMAIQLGHAGRKASTRRLWEGDNEPLPEGNWPIVAPSGIPYYPHSQVPREMTRSEMDEAKADFVRAAGLAQEAGFDLLEIHMAHGYLLASFISPLTNRRTDEYGGPLENRMRFPLEVFDAVRGAWPAEKPMSVRISAVDWHPEGMTPAESVEVARMLEAHGCDVVDVSAGQTVPDQRPVYGRLFQTPFADRIRHEVGIATMAVGNISSYADVNTILAAGRADLCLLARAHLWDPYWTRHAAHELGYPLRWPDPYETLNQYRPRFT</sequence>
<feature type="domain" description="FAD-binding" evidence="2">
    <location>
        <begin position="123"/>
        <end position="314"/>
    </location>
</feature>
<gene>
    <name evidence="3" type="ORF">E6K73_12945</name>
</gene>
<organism evidence="3 4">
    <name type="scientific">Eiseniibacteriota bacterium</name>
    <dbReference type="NCBI Taxonomy" id="2212470"/>
    <lineage>
        <taxon>Bacteria</taxon>
        <taxon>Candidatus Eiseniibacteriota</taxon>
    </lineage>
</organism>
<accession>A0A538S938</accession>
<dbReference type="Pfam" id="PF00724">
    <property type="entry name" value="Oxidored_FMN"/>
    <property type="match status" value="1"/>
</dbReference>
<dbReference type="Gene3D" id="3.30.9.20">
    <property type="match status" value="1"/>
</dbReference>
<evidence type="ECO:0000313" key="3">
    <source>
        <dbReference type="EMBL" id="TMQ47894.1"/>
    </source>
</evidence>
<dbReference type="SUPFAM" id="SSF51905">
    <property type="entry name" value="FAD/NAD(P)-binding domain"/>
    <property type="match status" value="1"/>
</dbReference>
<dbReference type="NCBIfam" id="NF006101">
    <property type="entry name" value="PRK08255.1"/>
    <property type="match status" value="1"/>
</dbReference>
<dbReference type="GO" id="GO:0010181">
    <property type="term" value="F:FMN binding"/>
    <property type="evidence" value="ECO:0007669"/>
    <property type="project" value="InterPro"/>
</dbReference>
<dbReference type="InterPro" id="IPR002938">
    <property type="entry name" value="FAD-bd"/>
</dbReference>